<gene>
    <name evidence="2" type="ORF">EV702DRAFT_1204816</name>
</gene>
<reference evidence="2" key="1">
    <citation type="journal article" date="2020" name="New Phytol.">
        <title>Comparative genomics reveals dynamic genome evolution in host specialist ectomycorrhizal fungi.</title>
        <authorList>
            <person name="Lofgren L.A."/>
            <person name="Nguyen N.H."/>
            <person name="Vilgalys R."/>
            <person name="Ruytinx J."/>
            <person name="Liao H.L."/>
            <person name="Branco S."/>
            <person name="Kuo A."/>
            <person name="LaButti K."/>
            <person name="Lipzen A."/>
            <person name="Andreopoulos W."/>
            <person name="Pangilinan J."/>
            <person name="Riley R."/>
            <person name="Hundley H."/>
            <person name="Na H."/>
            <person name="Barry K."/>
            <person name="Grigoriev I.V."/>
            <person name="Stajich J.E."/>
            <person name="Kennedy P.G."/>
        </authorList>
    </citation>
    <scope>NUCLEOTIDE SEQUENCE</scope>
    <source>
        <strain evidence="2">DOB743</strain>
    </source>
</reference>
<feature type="compositionally biased region" description="Acidic residues" evidence="1">
    <location>
        <begin position="115"/>
        <end position="125"/>
    </location>
</feature>
<comment type="caution">
    <text evidence="2">The sequence shown here is derived from an EMBL/GenBank/DDBJ whole genome shotgun (WGS) entry which is preliminary data.</text>
</comment>
<feature type="region of interest" description="Disordered" evidence="1">
    <location>
        <begin position="109"/>
        <end position="147"/>
    </location>
</feature>
<dbReference type="Proteomes" id="UP000714275">
    <property type="component" value="Unassembled WGS sequence"/>
</dbReference>
<evidence type="ECO:0000256" key="1">
    <source>
        <dbReference type="SAM" id="MobiDB-lite"/>
    </source>
</evidence>
<dbReference type="EMBL" id="JABBWD010000117">
    <property type="protein sequence ID" value="KAG1764891.1"/>
    <property type="molecule type" value="Genomic_DNA"/>
</dbReference>
<organism evidence="2 3">
    <name type="scientific">Suillus placidus</name>
    <dbReference type="NCBI Taxonomy" id="48579"/>
    <lineage>
        <taxon>Eukaryota</taxon>
        <taxon>Fungi</taxon>
        <taxon>Dikarya</taxon>
        <taxon>Basidiomycota</taxon>
        <taxon>Agaricomycotina</taxon>
        <taxon>Agaricomycetes</taxon>
        <taxon>Agaricomycetidae</taxon>
        <taxon>Boletales</taxon>
        <taxon>Suillineae</taxon>
        <taxon>Suillaceae</taxon>
        <taxon>Suillus</taxon>
    </lineage>
</organism>
<keyword evidence="3" id="KW-1185">Reference proteome</keyword>
<dbReference type="AlphaFoldDB" id="A0A9P6ZG95"/>
<dbReference type="OrthoDB" id="10450300at2759"/>
<protein>
    <submittedName>
        <fullName evidence="2">Uncharacterized protein</fullName>
    </submittedName>
</protein>
<proteinExistence type="predicted"/>
<accession>A0A9P6ZG95</accession>
<name>A0A9P6ZG95_9AGAM</name>
<evidence type="ECO:0000313" key="3">
    <source>
        <dbReference type="Proteomes" id="UP000714275"/>
    </source>
</evidence>
<sequence length="335" mass="38466">MDAPPRKKQSIHPFHPDFELVQNNGELRYKCRLPQCENVAAVLYVSIQGHIKSKRHQKSRVWLPSPDCDKAVSHGDSSNDLTKIRFQTSRWNIFPTVLKQLPIRRRPSRWKGWEDGDEEDEDSYQEDSITTSSYSSEERDEDWKISSLGTESDLNSSEIRDLVDHDDDVWELSSLGTLSVIAHLNSPDRGCPSDSGDSFYAHSEWQDSLDTYPLPNPLLIRTKETKYWNVAPPAPQQWWSSWDWRYCRSCQGPHPSGELKCLLCIEVGLKDMRDCDVRTAEEGRKREEGGLGVGRGRPYIIIGSGVFMKALDSNKVWSLRHPAYTNHQTTHTHQT</sequence>
<evidence type="ECO:0000313" key="2">
    <source>
        <dbReference type="EMBL" id="KAG1764891.1"/>
    </source>
</evidence>